<comment type="subcellular location">
    <subcellularLocation>
        <location evidence="1">Membrane</location>
        <topology evidence="1">Multi-pass membrane protein</topology>
    </subcellularLocation>
</comment>
<feature type="transmembrane region" description="Helical" evidence="5">
    <location>
        <begin position="169"/>
        <end position="191"/>
    </location>
</feature>
<evidence type="ECO:0000259" key="6">
    <source>
        <dbReference type="PROSITE" id="PS50850"/>
    </source>
</evidence>
<evidence type="ECO:0000256" key="1">
    <source>
        <dbReference type="ARBA" id="ARBA00004141"/>
    </source>
</evidence>
<dbReference type="EMBL" id="VTWH01000001">
    <property type="protein sequence ID" value="KAA0972600.1"/>
    <property type="molecule type" value="Genomic_DNA"/>
</dbReference>
<dbReference type="InterPro" id="IPR020846">
    <property type="entry name" value="MFS_dom"/>
</dbReference>
<dbReference type="PROSITE" id="PS50850">
    <property type="entry name" value="MFS"/>
    <property type="match status" value="1"/>
</dbReference>
<evidence type="ECO:0000256" key="3">
    <source>
        <dbReference type="ARBA" id="ARBA00022989"/>
    </source>
</evidence>
<feature type="transmembrane region" description="Helical" evidence="5">
    <location>
        <begin position="51"/>
        <end position="76"/>
    </location>
</feature>
<dbReference type="GO" id="GO:0022857">
    <property type="term" value="F:transmembrane transporter activity"/>
    <property type="evidence" value="ECO:0007669"/>
    <property type="project" value="InterPro"/>
</dbReference>
<dbReference type="PANTHER" id="PTHR23514">
    <property type="entry name" value="BYPASS OF STOP CODON PROTEIN 6"/>
    <property type="match status" value="1"/>
</dbReference>
<protein>
    <submittedName>
        <fullName evidence="7">MFS transporter</fullName>
    </submittedName>
</protein>
<feature type="transmembrane region" description="Helical" evidence="5">
    <location>
        <begin position="333"/>
        <end position="357"/>
    </location>
</feature>
<dbReference type="SUPFAM" id="SSF103473">
    <property type="entry name" value="MFS general substrate transporter"/>
    <property type="match status" value="1"/>
</dbReference>
<feature type="transmembrane region" description="Helical" evidence="5">
    <location>
        <begin position="363"/>
        <end position="384"/>
    </location>
</feature>
<dbReference type="OrthoDB" id="9810941at2"/>
<dbReference type="InterPro" id="IPR051788">
    <property type="entry name" value="MFS_Transporter"/>
</dbReference>
<evidence type="ECO:0000256" key="2">
    <source>
        <dbReference type="ARBA" id="ARBA00022692"/>
    </source>
</evidence>
<keyword evidence="2 5" id="KW-0812">Transmembrane</keyword>
<dbReference type="Gene3D" id="1.20.1250.20">
    <property type="entry name" value="MFS general substrate transporter like domains"/>
    <property type="match status" value="2"/>
</dbReference>
<feature type="transmembrane region" description="Helical" evidence="5">
    <location>
        <begin position="83"/>
        <end position="101"/>
    </location>
</feature>
<feature type="transmembrane region" description="Helical" evidence="5">
    <location>
        <begin position="299"/>
        <end position="321"/>
    </location>
</feature>
<evidence type="ECO:0000256" key="4">
    <source>
        <dbReference type="ARBA" id="ARBA00023136"/>
    </source>
</evidence>
<gene>
    <name evidence="7" type="ORF">FPY71_05865</name>
</gene>
<dbReference type="Proteomes" id="UP000324738">
    <property type="component" value="Unassembled WGS sequence"/>
</dbReference>
<dbReference type="AlphaFoldDB" id="A0A5B0E4E0"/>
<sequence>MGVIFVNVSVFFRSQPARWAVAALFFLNGAVLGSWASQIPVMVRQLQITEFTLGMLLVAFGVGALIFMPLSGWLMARYGSRNVTLAFTVAFVFALPCVSLITSLWPAYILLFLFGGVSGGMDVSMNANAAVVEQSYARPIMSSSHGFWSLGGFVGGAAGGTAIETLGFVGHAFAVGVISAALLMVTWRHVIKDPAADFSSKLRFSFPKSPTIYLIGLIALLGMIPEGAIRSWSALYLTDELGADLAFSGWAFAALSATMAIVRFSGDSVRAHFGAVRTLQWSSLTAAVGLLVAGLSGSYWVVMLAFAFVGLGIANIVPIAFSAAGNQAGVPTGVGMSVSATMGYAGTLAAPSLIGLVAERTGFSMIFVAFSLFMMLIFFMANLVRTADFTKS</sequence>
<dbReference type="PANTHER" id="PTHR23514:SF13">
    <property type="entry name" value="INNER MEMBRANE PROTEIN YBJJ"/>
    <property type="match status" value="1"/>
</dbReference>
<keyword evidence="8" id="KW-1185">Reference proteome</keyword>
<dbReference type="InterPro" id="IPR011701">
    <property type="entry name" value="MFS"/>
</dbReference>
<accession>A0A5B0E4E0</accession>
<dbReference type="GO" id="GO:0016020">
    <property type="term" value="C:membrane"/>
    <property type="evidence" value="ECO:0007669"/>
    <property type="project" value="UniProtKB-SubCell"/>
</dbReference>
<comment type="caution">
    <text evidence="7">The sequence shown here is derived from an EMBL/GenBank/DDBJ whole genome shotgun (WGS) entry which is preliminary data.</text>
</comment>
<feature type="transmembrane region" description="Helical" evidence="5">
    <location>
        <begin position="19"/>
        <end position="39"/>
    </location>
</feature>
<organism evidence="7 8">
    <name type="scientific">Aureimonas fodinaquatilis</name>
    <dbReference type="NCBI Taxonomy" id="2565783"/>
    <lineage>
        <taxon>Bacteria</taxon>
        <taxon>Pseudomonadati</taxon>
        <taxon>Pseudomonadota</taxon>
        <taxon>Alphaproteobacteria</taxon>
        <taxon>Hyphomicrobiales</taxon>
        <taxon>Aurantimonadaceae</taxon>
        <taxon>Aureimonas</taxon>
    </lineage>
</organism>
<feature type="transmembrane region" description="Helical" evidence="5">
    <location>
        <begin position="212"/>
        <end position="233"/>
    </location>
</feature>
<feature type="domain" description="Major facilitator superfamily (MFS) profile" evidence="6">
    <location>
        <begin position="17"/>
        <end position="389"/>
    </location>
</feature>
<feature type="transmembrane region" description="Helical" evidence="5">
    <location>
        <begin position="274"/>
        <end position="293"/>
    </location>
</feature>
<evidence type="ECO:0000313" key="8">
    <source>
        <dbReference type="Proteomes" id="UP000324738"/>
    </source>
</evidence>
<keyword evidence="3 5" id="KW-1133">Transmembrane helix</keyword>
<dbReference type="Pfam" id="PF07690">
    <property type="entry name" value="MFS_1"/>
    <property type="match status" value="1"/>
</dbReference>
<keyword evidence="4 5" id="KW-0472">Membrane</keyword>
<feature type="transmembrane region" description="Helical" evidence="5">
    <location>
        <begin position="245"/>
        <end position="262"/>
    </location>
</feature>
<proteinExistence type="predicted"/>
<reference evidence="7 8" key="1">
    <citation type="submission" date="2019-08" db="EMBL/GenBank/DDBJ databases">
        <title>Aureimonas fodiniaquatilis sp. nov., isolated from a coal mine wastewater.</title>
        <authorList>
            <person name="Kim W."/>
        </authorList>
    </citation>
    <scope>NUCLEOTIDE SEQUENCE [LARGE SCALE GENOMIC DNA]</scope>
    <source>
        <strain evidence="7 8">CAU 1482</strain>
    </source>
</reference>
<evidence type="ECO:0000313" key="7">
    <source>
        <dbReference type="EMBL" id="KAA0972600.1"/>
    </source>
</evidence>
<name>A0A5B0E4E0_9HYPH</name>
<dbReference type="CDD" id="cd17393">
    <property type="entry name" value="MFS_MosC_like"/>
    <property type="match status" value="1"/>
</dbReference>
<evidence type="ECO:0000256" key="5">
    <source>
        <dbReference type="SAM" id="Phobius"/>
    </source>
</evidence>
<dbReference type="InterPro" id="IPR036259">
    <property type="entry name" value="MFS_trans_sf"/>
</dbReference>